<dbReference type="SUPFAM" id="SSF51735">
    <property type="entry name" value="NAD(P)-binding Rossmann-fold domains"/>
    <property type="match status" value="1"/>
</dbReference>
<dbReference type="PANTHER" id="PTHR22981:SF7">
    <property type="entry name" value="3-HYDROXYISOBUTYRATE DEHYDROGENASE, MITOCHONDRIAL"/>
    <property type="match status" value="1"/>
</dbReference>
<dbReference type="Gene3D" id="3.40.50.720">
    <property type="entry name" value="NAD(P)-binding Rossmann-like Domain"/>
    <property type="match status" value="1"/>
</dbReference>
<feature type="domain" description="6-phosphogluconate dehydrogenase NADP-binding" evidence="3">
    <location>
        <begin position="44"/>
        <end position="202"/>
    </location>
</feature>
<dbReference type="InterPro" id="IPR013328">
    <property type="entry name" value="6PGD_dom2"/>
</dbReference>
<proteinExistence type="predicted"/>
<dbReference type="Pfam" id="PF03446">
    <property type="entry name" value="NAD_binding_2"/>
    <property type="match status" value="1"/>
</dbReference>
<evidence type="ECO:0000256" key="1">
    <source>
        <dbReference type="ARBA" id="ARBA00023002"/>
    </source>
</evidence>
<sequence length="335" mass="34860">MRRPAHDGGIHLPQPATPAPAWLRSARQIKRITDASMSLPDQRLAFIGIGKIGLPIAARLAKAGYDVTAFDRNAERLDEARALGIVAATSATEAVRDQAAVVSSLPDDTALRMAMLGDGGLIAAMAPGTILIETSTVGVDASNAVATAAEARAIAYLRTPVSGNASIAHTGELTCFVSGPKEAFARVTPLLASFTRAQTYLGAAEEARYAKLAVNLMIATTAAMMAESLALARKGGIAWPDILQVLHDSAVASPMVKYKTAPLLARDFAATFSCAQMAKDLDLILGAGHAVGVPLQLAAQVRETYAALIAQGEAATDFLATVRHVERLSGLGEPV</sequence>
<keyword evidence="1" id="KW-0560">Oxidoreductase</keyword>
<gene>
    <name evidence="5" type="ORF">HL667_19530</name>
</gene>
<dbReference type="Gene3D" id="1.10.1040.10">
    <property type="entry name" value="N-(1-d-carboxylethyl)-l-norvaline Dehydrogenase, domain 2"/>
    <property type="match status" value="1"/>
</dbReference>
<dbReference type="InterPro" id="IPR008927">
    <property type="entry name" value="6-PGluconate_DH-like_C_sf"/>
</dbReference>
<evidence type="ECO:0000313" key="6">
    <source>
        <dbReference type="Proteomes" id="UP000886476"/>
    </source>
</evidence>
<dbReference type="PANTHER" id="PTHR22981">
    <property type="entry name" value="3-HYDROXYISOBUTYRATE DEHYDROGENASE-RELATED"/>
    <property type="match status" value="1"/>
</dbReference>
<evidence type="ECO:0000313" key="5">
    <source>
        <dbReference type="EMBL" id="NPU67204.1"/>
    </source>
</evidence>
<dbReference type="InterPro" id="IPR029154">
    <property type="entry name" value="HIBADH-like_NADP-bd"/>
</dbReference>
<reference evidence="5" key="1">
    <citation type="submission" date="2020-05" db="EMBL/GenBank/DDBJ databases">
        <title>Nod-independent and nitrogen-fixing Bradyrhizobium aeschynomene sp. nov. isolated from nodules of Aeschynomene indica.</title>
        <authorList>
            <person name="Zhang Z."/>
        </authorList>
    </citation>
    <scope>NUCLEOTIDE SEQUENCE</scope>
    <source>
        <strain evidence="5">83012</strain>
    </source>
</reference>
<protein>
    <submittedName>
        <fullName evidence="5">NAD(P)-dependent oxidoreductase</fullName>
    </submittedName>
</protein>
<organism evidence="5 6">
    <name type="scientific">Bradyrhizobium aeschynomenes</name>
    <dbReference type="NCBI Taxonomy" id="2734909"/>
    <lineage>
        <taxon>Bacteria</taxon>
        <taxon>Pseudomonadati</taxon>
        <taxon>Pseudomonadota</taxon>
        <taxon>Alphaproteobacteria</taxon>
        <taxon>Hyphomicrobiales</taxon>
        <taxon>Nitrobacteraceae</taxon>
        <taxon>Bradyrhizobium</taxon>
    </lineage>
</organism>
<keyword evidence="2" id="KW-0520">NAD</keyword>
<keyword evidence="6" id="KW-1185">Reference proteome</keyword>
<comment type="caution">
    <text evidence="5">The sequence shown here is derived from an EMBL/GenBank/DDBJ whole genome shotgun (WGS) entry which is preliminary data.</text>
</comment>
<dbReference type="PIRSF" id="PIRSF000103">
    <property type="entry name" value="HIBADH"/>
    <property type="match status" value="1"/>
</dbReference>
<accession>A0ABX2CG82</accession>
<dbReference type="InterPro" id="IPR015815">
    <property type="entry name" value="HIBADH-related"/>
</dbReference>
<evidence type="ECO:0000259" key="4">
    <source>
        <dbReference type="Pfam" id="PF14833"/>
    </source>
</evidence>
<name>A0ABX2CG82_9BRAD</name>
<feature type="domain" description="3-hydroxyisobutyrate dehydrogenase-like NAD-binding" evidence="4">
    <location>
        <begin position="209"/>
        <end position="324"/>
    </location>
</feature>
<dbReference type="Proteomes" id="UP000886476">
    <property type="component" value="Unassembled WGS sequence"/>
</dbReference>
<dbReference type="InterPro" id="IPR036291">
    <property type="entry name" value="NAD(P)-bd_dom_sf"/>
</dbReference>
<dbReference type="InterPro" id="IPR006115">
    <property type="entry name" value="6PGDH_NADP-bd"/>
</dbReference>
<dbReference type="EMBL" id="JABFDN010000006">
    <property type="protein sequence ID" value="NPU67204.1"/>
    <property type="molecule type" value="Genomic_DNA"/>
</dbReference>
<dbReference type="Pfam" id="PF14833">
    <property type="entry name" value="NAD_binding_11"/>
    <property type="match status" value="1"/>
</dbReference>
<evidence type="ECO:0000259" key="3">
    <source>
        <dbReference type="Pfam" id="PF03446"/>
    </source>
</evidence>
<dbReference type="SUPFAM" id="SSF48179">
    <property type="entry name" value="6-phosphogluconate dehydrogenase C-terminal domain-like"/>
    <property type="match status" value="1"/>
</dbReference>
<evidence type="ECO:0000256" key="2">
    <source>
        <dbReference type="ARBA" id="ARBA00023027"/>
    </source>
</evidence>